<feature type="domain" description="SCA7" evidence="2">
    <location>
        <begin position="137"/>
        <end position="203"/>
    </location>
</feature>
<dbReference type="Pfam" id="PF08313">
    <property type="entry name" value="SCA7"/>
    <property type="match status" value="1"/>
</dbReference>
<organism evidence="3 4">
    <name type="scientific">Somion occarium</name>
    <dbReference type="NCBI Taxonomy" id="3059160"/>
    <lineage>
        <taxon>Eukaryota</taxon>
        <taxon>Fungi</taxon>
        <taxon>Dikarya</taxon>
        <taxon>Basidiomycota</taxon>
        <taxon>Agaricomycotina</taxon>
        <taxon>Agaricomycetes</taxon>
        <taxon>Polyporales</taxon>
        <taxon>Cerrenaceae</taxon>
        <taxon>Somion</taxon>
    </lineage>
</organism>
<accession>A0ABP1E5H9</accession>
<feature type="region of interest" description="Disordered" evidence="1">
    <location>
        <begin position="1"/>
        <end position="40"/>
    </location>
</feature>
<evidence type="ECO:0000313" key="4">
    <source>
        <dbReference type="Proteomes" id="UP001497453"/>
    </source>
</evidence>
<protein>
    <recommendedName>
        <fullName evidence="2">SCA7 domain-containing protein</fullName>
    </recommendedName>
</protein>
<gene>
    <name evidence="3" type="ORF">GFSPODELE1_LOCUS9872</name>
</gene>
<evidence type="ECO:0000313" key="3">
    <source>
        <dbReference type="EMBL" id="CAL1714668.1"/>
    </source>
</evidence>
<feature type="compositionally biased region" description="Basic residues" evidence="1">
    <location>
        <begin position="126"/>
        <end position="140"/>
    </location>
</feature>
<dbReference type="EMBL" id="OZ037951">
    <property type="protein sequence ID" value="CAL1714668.1"/>
    <property type="molecule type" value="Genomic_DNA"/>
</dbReference>
<evidence type="ECO:0000256" key="1">
    <source>
        <dbReference type="SAM" id="MobiDB-lite"/>
    </source>
</evidence>
<sequence length="358" mass="37905">MTIRLRPSPSSSPASPFSWDKVSSPAPPDGPSTPASPPTQWLSALDMKVFGAEPLKPQHAVIKCKDCNKPVLESAIGEHADNCAKIRAGGKKGVKGKGAADADGGAKGKKRKAEDDDPNPEDPSAPKKKKPATKVTKGRFKGPVDFDRQCGVINDKGLNCSRSLTCKSHSMGAKRAVEGRSKPYDELLLEWNRQHNPNFVEPVKRETKAEKKARKDKEKAEKKKQQIEAAAALGIDLTAPKKAAGGAGGTGSKKTKKTAAAIAATAIVAAPGPIITNDNDDNIDDIDSEEEVDTLVHAVRLAQDRGVMSVPLAVPCDASSWFVARRERLRTCRDLLANALMPARAGPAGVAAPGRLLG</sequence>
<evidence type="ECO:0000259" key="2">
    <source>
        <dbReference type="PROSITE" id="PS51505"/>
    </source>
</evidence>
<dbReference type="PANTHER" id="PTHR47805">
    <property type="entry name" value="SAGA-ASSOCIATED FACTOR 73"/>
    <property type="match status" value="1"/>
</dbReference>
<feature type="compositionally biased region" description="Pro residues" evidence="1">
    <location>
        <begin position="25"/>
        <end position="37"/>
    </location>
</feature>
<dbReference type="InterPro" id="IPR037804">
    <property type="entry name" value="SGF73"/>
</dbReference>
<dbReference type="Gene3D" id="6.10.140.1270">
    <property type="match status" value="1"/>
</dbReference>
<dbReference type="PANTHER" id="PTHR47805:SF1">
    <property type="entry name" value="SAGA-ASSOCIATED FACTOR 73"/>
    <property type="match status" value="1"/>
</dbReference>
<feature type="region of interest" description="Disordered" evidence="1">
    <location>
        <begin position="78"/>
        <end position="141"/>
    </location>
</feature>
<proteinExistence type="predicted"/>
<dbReference type="PROSITE" id="PS51505">
    <property type="entry name" value="SCA7"/>
    <property type="match status" value="1"/>
</dbReference>
<dbReference type="Proteomes" id="UP001497453">
    <property type="component" value="Chromosome 8"/>
</dbReference>
<reference evidence="4" key="1">
    <citation type="submission" date="2024-04" db="EMBL/GenBank/DDBJ databases">
        <authorList>
            <person name="Shaw F."/>
            <person name="Minotto A."/>
        </authorList>
    </citation>
    <scope>NUCLEOTIDE SEQUENCE [LARGE SCALE GENOMIC DNA]</scope>
</reference>
<keyword evidence="4" id="KW-1185">Reference proteome</keyword>
<feature type="compositionally biased region" description="Low complexity" evidence="1">
    <location>
        <begin position="7"/>
        <end position="18"/>
    </location>
</feature>
<name>A0ABP1E5H9_9APHY</name>
<dbReference type="InterPro" id="IPR013243">
    <property type="entry name" value="SCA7_dom"/>
</dbReference>
<feature type="region of interest" description="Disordered" evidence="1">
    <location>
        <begin position="203"/>
        <end position="224"/>
    </location>
</feature>